<feature type="region of interest" description="Disordered" evidence="1">
    <location>
        <begin position="1"/>
        <end position="31"/>
    </location>
</feature>
<sequence>MHSSHFRRAASLAASDEPQADGGPDEGAVCTEGTAPGLSLTWFLLQHPMLKLHQIAGMTILRCKVNAFFEADALV</sequence>
<proteinExistence type="predicted"/>
<evidence type="ECO:0000313" key="2">
    <source>
        <dbReference type="EMBL" id="KAL0153235.1"/>
    </source>
</evidence>
<evidence type="ECO:0000313" key="3">
    <source>
        <dbReference type="Proteomes" id="UP001529510"/>
    </source>
</evidence>
<name>A0ABD0MUI8_CIRMR</name>
<gene>
    <name evidence="2" type="ORF">M9458_051458</name>
</gene>
<comment type="caution">
    <text evidence="2">The sequence shown here is derived from an EMBL/GenBank/DDBJ whole genome shotgun (WGS) entry which is preliminary data.</text>
</comment>
<reference evidence="2 3" key="1">
    <citation type="submission" date="2024-05" db="EMBL/GenBank/DDBJ databases">
        <title>Genome sequencing and assembly of Indian major carp, Cirrhinus mrigala (Hamilton, 1822).</title>
        <authorList>
            <person name="Mohindra V."/>
            <person name="Chowdhury L.M."/>
            <person name="Lal K."/>
            <person name="Jena J.K."/>
        </authorList>
    </citation>
    <scope>NUCLEOTIDE SEQUENCE [LARGE SCALE GENOMIC DNA]</scope>
    <source>
        <strain evidence="2">CM1030</strain>
        <tissue evidence="2">Blood</tissue>
    </source>
</reference>
<accession>A0ABD0MUI8</accession>
<dbReference type="AlphaFoldDB" id="A0ABD0MUI8"/>
<dbReference type="EMBL" id="JAMKFB020000124">
    <property type="protein sequence ID" value="KAL0153235.1"/>
    <property type="molecule type" value="Genomic_DNA"/>
</dbReference>
<evidence type="ECO:0000256" key="1">
    <source>
        <dbReference type="SAM" id="MobiDB-lite"/>
    </source>
</evidence>
<dbReference type="Proteomes" id="UP001529510">
    <property type="component" value="Unassembled WGS sequence"/>
</dbReference>
<protein>
    <submittedName>
        <fullName evidence="2">Uncharacterized protein</fullName>
    </submittedName>
</protein>
<organism evidence="2 3">
    <name type="scientific">Cirrhinus mrigala</name>
    <name type="common">Mrigala</name>
    <dbReference type="NCBI Taxonomy" id="683832"/>
    <lineage>
        <taxon>Eukaryota</taxon>
        <taxon>Metazoa</taxon>
        <taxon>Chordata</taxon>
        <taxon>Craniata</taxon>
        <taxon>Vertebrata</taxon>
        <taxon>Euteleostomi</taxon>
        <taxon>Actinopterygii</taxon>
        <taxon>Neopterygii</taxon>
        <taxon>Teleostei</taxon>
        <taxon>Ostariophysi</taxon>
        <taxon>Cypriniformes</taxon>
        <taxon>Cyprinidae</taxon>
        <taxon>Labeoninae</taxon>
        <taxon>Labeonini</taxon>
        <taxon>Cirrhinus</taxon>
    </lineage>
</organism>
<keyword evidence="3" id="KW-1185">Reference proteome</keyword>